<dbReference type="STRING" id="105231.A0A1Y1HMQ8"/>
<dbReference type="OrthoDB" id="270651at2759"/>
<dbReference type="EMBL" id="DF236954">
    <property type="protein sequence ID" value="GAQ77886.1"/>
    <property type="molecule type" value="Genomic_DNA"/>
</dbReference>
<dbReference type="Gene3D" id="3.40.1280.10">
    <property type="match status" value="1"/>
</dbReference>
<evidence type="ECO:0008006" key="3">
    <source>
        <dbReference type="Google" id="ProtNLM"/>
    </source>
</evidence>
<dbReference type="SUPFAM" id="SSF75217">
    <property type="entry name" value="alpha/beta knot"/>
    <property type="match status" value="1"/>
</dbReference>
<evidence type="ECO:0000313" key="2">
    <source>
        <dbReference type="Proteomes" id="UP000054558"/>
    </source>
</evidence>
<proteinExistence type="predicted"/>
<protein>
    <recommendedName>
        <fullName evidence="3">tRNA/rRNA methyltransferase SpoU type domain-containing protein</fullName>
    </recommendedName>
</protein>
<name>A0A1Y1HMQ8_KLENI</name>
<dbReference type="InterPro" id="IPR029026">
    <property type="entry name" value="tRNA_m1G_MTases_N"/>
</dbReference>
<sequence>MRKLAGLQVVSGDEMVGFVARENVIRSLSSGDDKESDVWLPDAERVLVLDAIEDPGNMGALLRSASAFGWALAPQNGCPGLGRSAAGLLQSADEKGLHCQPRGAFTPADGAGFRQPASSFCSGT</sequence>
<gene>
    <name evidence="1" type="ORF">KFL_000050230</name>
</gene>
<keyword evidence="2" id="KW-1185">Reference proteome</keyword>
<organism evidence="1 2">
    <name type="scientific">Klebsormidium nitens</name>
    <name type="common">Green alga</name>
    <name type="synonym">Ulothrix nitens</name>
    <dbReference type="NCBI Taxonomy" id="105231"/>
    <lineage>
        <taxon>Eukaryota</taxon>
        <taxon>Viridiplantae</taxon>
        <taxon>Streptophyta</taxon>
        <taxon>Klebsormidiophyceae</taxon>
        <taxon>Klebsormidiales</taxon>
        <taxon>Klebsormidiaceae</taxon>
        <taxon>Klebsormidium</taxon>
    </lineage>
</organism>
<dbReference type="InterPro" id="IPR029028">
    <property type="entry name" value="Alpha/beta_knot_MTases"/>
</dbReference>
<accession>A0A1Y1HMQ8</accession>
<dbReference type="AlphaFoldDB" id="A0A1Y1HMQ8"/>
<evidence type="ECO:0000313" key="1">
    <source>
        <dbReference type="EMBL" id="GAQ77886.1"/>
    </source>
</evidence>
<reference evidence="1 2" key="1">
    <citation type="journal article" date="2014" name="Nat. Commun.">
        <title>Klebsormidium flaccidum genome reveals primary factors for plant terrestrial adaptation.</title>
        <authorList>
            <person name="Hori K."/>
            <person name="Maruyama F."/>
            <person name="Fujisawa T."/>
            <person name="Togashi T."/>
            <person name="Yamamoto N."/>
            <person name="Seo M."/>
            <person name="Sato S."/>
            <person name="Yamada T."/>
            <person name="Mori H."/>
            <person name="Tajima N."/>
            <person name="Moriyama T."/>
            <person name="Ikeuchi M."/>
            <person name="Watanabe M."/>
            <person name="Wada H."/>
            <person name="Kobayashi K."/>
            <person name="Saito M."/>
            <person name="Masuda T."/>
            <person name="Sasaki-Sekimoto Y."/>
            <person name="Mashiguchi K."/>
            <person name="Awai K."/>
            <person name="Shimojima M."/>
            <person name="Masuda S."/>
            <person name="Iwai M."/>
            <person name="Nobusawa T."/>
            <person name="Narise T."/>
            <person name="Kondo S."/>
            <person name="Saito H."/>
            <person name="Sato R."/>
            <person name="Murakawa M."/>
            <person name="Ihara Y."/>
            <person name="Oshima-Yamada Y."/>
            <person name="Ohtaka K."/>
            <person name="Satoh M."/>
            <person name="Sonobe K."/>
            <person name="Ishii M."/>
            <person name="Ohtani R."/>
            <person name="Kanamori-Sato M."/>
            <person name="Honoki R."/>
            <person name="Miyazaki D."/>
            <person name="Mochizuki H."/>
            <person name="Umetsu J."/>
            <person name="Higashi K."/>
            <person name="Shibata D."/>
            <person name="Kamiya Y."/>
            <person name="Sato N."/>
            <person name="Nakamura Y."/>
            <person name="Tabata S."/>
            <person name="Ida S."/>
            <person name="Kurokawa K."/>
            <person name="Ohta H."/>
        </authorList>
    </citation>
    <scope>NUCLEOTIDE SEQUENCE [LARGE SCALE GENOMIC DNA]</scope>
    <source>
        <strain evidence="1 2">NIES-2285</strain>
    </source>
</reference>
<dbReference type="Proteomes" id="UP000054558">
    <property type="component" value="Unassembled WGS sequence"/>
</dbReference>